<dbReference type="AlphaFoldDB" id="A0A916ZUS3"/>
<dbReference type="HAMAP" id="MF_00639">
    <property type="entry name" value="MurD"/>
    <property type="match status" value="1"/>
</dbReference>
<keyword evidence="6 9" id="KW-0547">Nucleotide-binding</keyword>
<evidence type="ECO:0000256" key="10">
    <source>
        <dbReference type="RuleBase" id="RU003664"/>
    </source>
</evidence>
<comment type="subcellular location">
    <subcellularLocation>
        <location evidence="1 9 10">Cytoplasm</location>
    </subcellularLocation>
</comment>
<dbReference type="PANTHER" id="PTHR43692">
    <property type="entry name" value="UDP-N-ACETYLMURAMOYLALANINE--D-GLUTAMATE LIGASE"/>
    <property type="match status" value="1"/>
</dbReference>
<dbReference type="Pfam" id="PF02875">
    <property type="entry name" value="Mur_ligase_C"/>
    <property type="match status" value="1"/>
</dbReference>
<dbReference type="InterPro" id="IPR036615">
    <property type="entry name" value="Mur_ligase_C_dom_sf"/>
</dbReference>
<keyword evidence="7 9" id="KW-0067">ATP-binding</keyword>
<dbReference type="SUPFAM" id="SSF53623">
    <property type="entry name" value="MurD-like peptide ligases, catalytic domain"/>
    <property type="match status" value="1"/>
</dbReference>
<reference evidence="13" key="2">
    <citation type="submission" date="2020-09" db="EMBL/GenBank/DDBJ databases">
        <authorList>
            <person name="Sun Q."/>
            <person name="Zhou Y."/>
        </authorList>
    </citation>
    <scope>NUCLEOTIDE SEQUENCE</scope>
    <source>
        <strain evidence="13">CGMCC 1.15519</strain>
    </source>
</reference>
<reference evidence="13" key="1">
    <citation type="journal article" date="2014" name="Int. J. Syst. Evol. Microbiol.">
        <title>Complete genome sequence of Corynebacterium casei LMG S-19264T (=DSM 44701T), isolated from a smear-ripened cheese.</title>
        <authorList>
            <consortium name="US DOE Joint Genome Institute (JGI-PGF)"/>
            <person name="Walter F."/>
            <person name="Albersmeier A."/>
            <person name="Kalinowski J."/>
            <person name="Ruckert C."/>
        </authorList>
    </citation>
    <scope>NUCLEOTIDE SEQUENCE</scope>
    <source>
        <strain evidence="13">CGMCC 1.15519</strain>
    </source>
</reference>
<dbReference type="EC" id="6.3.2.9" evidence="9 10"/>
<comment type="function">
    <text evidence="9 10">Cell wall formation. Catalyzes the addition of glutamate to the nucleotide precursor UDP-N-acetylmuramoyl-L-alanine (UMA).</text>
</comment>
<keyword evidence="14" id="KW-1185">Reference proteome</keyword>
<dbReference type="Gene3D" id="3.90.190.20">
    <property type="entry name" value="Mur ligase, C-terminal domain"/>
    <property type="match status" value="1"/>
</dbReference>
<comment type="catalytic activity">
    <reaction evidence="9 10">
        <text>UDP-N-acetyl-alpha-D-muramoyl-L-alanine + D-glutamate + ATP = UDP-N-acetyl-alpha-D-muramoyl-L-alanyl-D-glutamate + ADP + phosphate + H(+)</text>
        <dbReference type="Rhea" id="RHEA:16429"/>
        <dbReference type="ChEBI" id="CHEBI:15378"/>
        <dbReference type="ChEBI" id="CHEBI:29986"/>
        <dbReference type="ChEBI" id="CHEBI:30616"/>
        <dbReference type="ChEBI" id="CHEBI:43474"/>
        <dbReference type="ChEBI" id="CHEBI:83898"/>
        <dbReference type="ChEBI" id="CHEBI:83900"/>
        <dbReference type="ChEBI" id="CHEBI:456216"/>
        <dbReference type="EC" id="6.3.2.9"/>
    </reaction>
</comment>
<keyword evidence="8 9" id="KW-0131">Cell cycle</keyword>
<evidence type="ECO:0000256" key="2">
    <source>
        <dbReference type="ARBA" id="ARBA00004752"/>
    </source>
</evidence>
<feature type="domain" description="Mur ligase central" evidence="12">
    <location>
        <begin position="111"/>
        <end position="216"/>
    </location>
</feature>
<dbReference type="Gene3D" id="3.40.1190.10">
    <property type="entry name" value="Mur-like, catalytic domain"/>
    <property type="match status" value="1"/>
</dbReference>
<dbReference type="GO" id="GO:0004326">
    <property type="term" value="F:tetrahydrofolylpolyglutamate synthase activity"/>
    <property type="evidence" value="ECO:0007669"/>
    <property type="project" value="InterPro"/>
</dbReference>
<sequence>MITSPTFANKTYGVFGLARSGKATVAALTTSGAATLNWDDSEPARTAFTGPVTNLHQTDLTTLDAIIVSPGVPHSAPLFVAAVAANIPVIGDIELFAQARPSLPSHKVVGITGTNGKSTTTALIHHILIHAGRPATMAGNIGLPILSQDPLPENGVYVLELSSYQLDLTFSLDCDIAILLNITPDHLERHGTVEAYAAAKARLFAMQSSGQIAIIGTAAQTEFAMVTDPQLIEDTDAGDQSAWPALQGPHNLQNARAAVAACAALGLTPAEIATGLATYAGLPHRMERIAEKSGVLWVNDSKATNPDSSAPALAAFPRTHWIAGGRAKGDDLSAVLPYLSGVRAAYLIGEAAPIFAPILAPHIPVTQSGTLQQAVAAAAAAAIPGDTVLLSPACASFDQFRDFEARGDAFRTLVEALA</sequence>
<evidence type="ECO:0000256" key="8">
    <source>
        <dbReference type="ARBA" id="ARBA00023306"/>
    </source>
</evidence>
<dbReference type="GO" id="GO:0005737">
    <property type="term" value="C:cytoplasm"/>
    <property type="evidence" value="ECO:0007669"/>
    <property type="project" value="UniProtKB-SubCell"/>
</dbReference>
<proteinExistence type="inferred from homology"/>
<dbReference type="GO" id="GO:0005524">
    <property type="term" value="F:ATP binding"/>
    <property type="evidence" value="ECO:0007669"/>
    <property type="project" value="UniProtKB-UniRule"/>
</dbReference>
<keyword evidence="9 10" id="KW-0573">Peptidoglycan synthesis</keyword>
<evidence type="ECO:0000313" key="13">
    <source>
        <dbReference type="EMBL" id="GGE13786.1"/>
    </source>
</evidence>
<dbReference type="InterPro" id="IPR004101">
    <property type="entry name" value="Mur_ligase_C"/>
</dbReference>
<dbReference type="Gene3D" id="3.40.50.720">
    <property type="entry name" value="NAD(P)-binding Rossmann-like Domain"/>
    <property type="match status" value="1"/>
</dbReference>
<dbReference type="SUPFAM" id="SSF51984">
    <property type="entry name" value="MurCD N-terminal domain"/>
    <property type="match status" value="1"/>
</dbReference>
<dbReference type="Proteomes" id="UP000635071">
    <property type="component" value="Unassembled WGS sequence"/>
</dbReference>
<evidence type="ECO:0000259" key="12">
    <source>
        <dbReference type="Pfam" id="PF08245"/>
    </source>
</evidence>
<evidence type="ECO:0000256" key="4">
    <source>
        <dbReference type="ARBA" id="ARBA00022598"/>
    </source>
</evidence>
<keyword evidence="4 9" id="KW-0436">Ligase</keyword>
<dbReference type="PROSITE" id="PS01011">
    <property type="entry name" value="FOLYLPOLYGLU_SYNT_1"/>
    <property type="match status" value="1"/>
</dbReference>
<evidence type="ECO:0000259" key="11">
    <source>
        <dbReference type="Pfam" id="PF02875"/>
    </source>
</evidence>
<accession>A0A916ZUS3</accession>
<name>A0A916ZUS3_9SPHN</name>
<protein>
    <recommendedName>
        <fullName evidence="9 10">UDP-N-acetylmuramoylalanine--D-glutamate ligase</fullName>
        <ecNumber evidence="9 10">6.3.2.9</ecNumber>
    </recommendedName>
    <alternativeName>
        <fullName evidence="9">D-glutamic acid-adding enzyme</fullName>
    </alternativeName>
    <alternativeName>
        <fullName evidence="9">UDP-N-acetylmuramoyl-L-alanyl-D-glutamate synthetase</fullName>
    </alternativeName>
</protein>
<dbReference type="PANTHER" id="PTHR43692:SF1">
    <property type="entry name" value="UDP-N-ACETYLMURAMOYLALANINE--D-GLUTAMATE LIGASE"/>
    <property type="match status" value="1"/>
</dbReference>
<keyword evidence="3 9" id="KW-0963">Cytoplasm</keyword>
<evidence type="ECO:0000313" key="14">
    <source>
        <dbReference type="Proteomes" id="UP000635071"/>
    </source>
</evidence>
<comment type="similarity">
    <text evidence="9">Belongs to the MurCDEF family.</text>
</comment>
<comment type="pathway">
    <text evidence="2 9 10">Cell wall biogenesis; peptidoglycan biosynthesis.</text>
</comment>
<evidence type="ECO:0000256" key="6">
    <source>
        <dbReference type="ARBA" id="ARBA00022741"/>
    </source>
</evidence>
<dbReference type="InterPro" id="IPR013221">
    <property type="entry name" value="Mur_ligase_cen"/>
</dbReference>
<evidence type="ECO:0000256" key="1">
    <source>
        <dbReference type="ARBA" id="ARBA00004496"/>
    </source>
</evidence>
<gene>
    <name evidence="9 13" type="primary">murD</name>
    <name evidence="13" type="ORF">GCM10011529_20210</name>
</gene>
<dbReference type="NCBIfam" id="TIGR01087">
    <property type="entry name" value="murD"/>
    <property type="match status" value="1"/>
</dbReference>
<dbReference type="InterPro" id="IPR018109">
    <property type="entry name" value="Folylpolyglutamate_synth_CS"/>
</dbReference>
<dbReference type="RefSeq" id="WP_188762829.1">
    <property type="nucleotide sequence ID" value="NZ_BMJM01000006.1"/>
</dbReference>
<evidence type="ECO:0000256" key="3">
    <source>
        <dbReference type="ARBA" id="ARBA00022490"/>
    </source>
</evidence>
<keyword evidence="9 10" id="KW-0961">Cell wall biogenesis/degradation</keyword>
<dbReference type="GO" id="GO:0051301">
    <property type="term" value="P:cell division"/>
    <property type="evidence" value="ECO:0007669"/>
    <property type="project" value="UniProtKB-KW"/>
</dbReference>
<organism evidence="13 14">
    <name type="scientific">Sandarakinorhabdus glacialis</name>
    <dbReference type="NCBI Taxonomy" id="1614636"/>
    <lineage>
        <taxon>Bacteria</taxon>
        <taxon>Pseudomonadati</taxon>
        <taxon>Pseudomonadota</taxon>
        <taxon>Alphaproteobacteria</taxon>
        <taxon>Sphingomonadales</taxon>
        <taxon>Sphingosinicellaceae</taxon>
        <taxon>Sandarakinorhabdus</taxon>
    </lineage>
</organism>
<dbReference type="GO" id="GO:0008360">
    <property type="term" value="P:regulation of cell shape"/>
    <property type="evidence" value="ECO:0007669"/>
    <property type="project" value="UniProtKB-KW"/>
</dbReference>
<dbReference type="InterPro" id="IPR036565">
    <property type="entry name" value="Mur-like_cat_sf"/>
</dbReference>
<dbReference type="SUPFAM" id="SSF53244">
    <property type="entry name" value="MurD-like peptide ligases, peptide-binding domain"/>
    <property type="match status" value="1"/>
</dbReference>
<dbReference type="GO" id="GO:0009252">
    <property type="term" value="P:peptidoglycan biosynthetic process"/>
    <property type="evidence" value="ECO:0007669"/>
    <property type="project" value="UniProtKB-UniRule"/>
</dbReference>
<feature type="domain" description="Mur ligase C-terminal" evidence="11">
    <location>
        <begin position="284"/>
        <end position="394"/>
    </location>
</feature>
<dbReference type="InterPro" id="IPR005762">
    <property type="entry name" value="MurD"/>
</dbReference>
<evidence type="ECO:0000256" key="5">
    <source>
        <dbReference type="ARBA" id="ARBA00022618"/>
    </source>
</evidence>
<dbReference type="EMBL" id="BMJM01000006">
    <property type="protein sequence ID" value="GGE13786.1"/>
    <property type="molecule type" value="Genomic_DNA"/>
</dbReference>
<dbReference type="Pfam" id="PF08245">
    <property type="entry name" value="Mur_ligase_M"/>
    <property type="match status" value="1"/>
</dbReference>
<feature type="binding site" evidence="9">
    <location>
        <begin position="113"/>
        <end position="119"/>
    </location>
    <ligand>
        <name>ATP</name>
        <dbReference type="ChEBI" id="CHEBI:30616"/>
    </ligand>
</feature>
<comment type="caution">
    <text evidence="13">The sequence shown here is derived from an EMBL/GenBank/DDBJ whole genome shotgun (WGS) entry which is preliminary data.</text>
</comment>
<evidence type="ECO:0000256" key="9">
    <source>
        <dbReference type="HAMAP-Rule" id="MF_00639"/>
    </source>
</evidence>
<keyword evidence="5 9" id="KW-0132">Cell division</keyword>
<dbReference type="GO" id="GO:0008764">
    <property type="term" value="F:UDP-N-acetylmuramoylalanine-D-glutamate ligase activity"/>
    <property type="evidence" value="ECO:0007669"/>
    <property type="project" value="UniProtKB-UniRule"/>
</dbReference>
<evidence type="ECO:0000256" key="7">
    <source>
        <dbReference type="ARBA" id="ARBA00022840"/>
    </source>
</evidence>
<dbReference type="GO" id="GO:0071555">
    <property type="term" value="P:cell wall organization"/>
    <property type="evidence" value="ECO:0007669"/>
    <property type="project" value="UniProtKB-KW"/>
</dbReference>
<keyword evidence="9 10" id="KW-0133">Cell shape</keyword>